<evidence type="ECO:0000313" key="2">
    <source>
        <dbReference type="Proteomes" id="UP000605013"/>
    </source>
</evidence>
<evidence type="ECO:0008006" key="3">
    <source>
        <dbReference type="Google" id="ProtNLM"/>
    </source>
</evidence>
<keyword evidence="2" id="KW-1185">Reference proteome</keyword>
<dbReference type="RefSeq" id="WP_203001597.1">
    <property type="nucleotide sequence ID" value="NZ_JAEMEF010000017.1"/>
</dbReference>
<dbReference type="Proteomes" id="UP000605013">
    <property type="component" value="Unassembled WGS sequence"/>
</dbReference>
<dbReference type="EMBL" id="JAEMEF010000017">
    <property type="protein sequence ID" value="MBL7561099.1"/>
    <property type="molecule type" value="Genomic_DNA"/>
</dbReference>
<accession>A0ABS1WPP0</accession>
<evidence type="ECO:0000313" key="1">
    <source>
        <dbReference type="EMBL" id="MBL7561099.1"/>
    </source>
</evidence>
<gene>
    <name evidence="1" type="ORF">JAO71_14950</name>
</gene>
<sequence>MNKILSLILILFLNQSCKEHKNELPKSIKIITKFRVLDEKISPNNMNCSKKSVPFLEMKKNDCSFLIGIYEFDIEKKYLIDDNGNLKEFLKYLSEGPLAYSLNELNSDKKFKEYENLEIFNVQVSKNQTEIIDSKDTLEIEQVFISEKLILMKNSENIGRRILYEYEYEYE</sequence>
<reference evidence="1 2" key="1">
    <citation type="submission" date="2020-12" db="EMBL/GenBank/DDBJ databases">
        <title>Olleya sediminilitoris sp. nov., isolated from a tidal flat.</title>
        <authorList>
            <person name="Park S."/>
            <person name="Yoon J.-H."/>
        </authorList>
    </citation>
    <scope>NUCLEOTIDE SEQUENCE [LARGE SCALE GENOMIC DNA]</scope>
    <source>
        <strain evidence="1 2">YSTF-M6</strain>
    </source>
</reference>
<name>A0ABS1WPP0_9FLAO</name>
<comment type="caution">
    <text evidence="1">The sequence shown here is derived from an EMBL/GenBank/DDBJ whole genome shotgun (WGS) entry which is preliminary data.</text>
</comment>
<proteinExistence type="predicted"/>
<organism evidence="1 2">
    <name type="scientific">Olleya sediminilitoris</name>
    <dbReference type="NCBI Taxonomy" id="2795739"/>
    <lineage>
        <taxon>Bacteria</taxon>
        <taxon>Pseudomonadati</taxon>
        <taxon>Bacteroidota</taxon>
        <taxon>Flavobacteriia</taxon>
        <taxon>Flavobacteriales</taxon>
        <taxon>Flavobacteriaceae</taxon>
    </lineage>
</organism>
<protein>
    <recommendedName>
        <fullName evidence="3">Lipoprotein</fullName>
    </recommendedName>
</protein>